<name>A0A0F9CQW7_9ZZZZ</name>
<evidence type="ECO:0000313" key="1">
    <source>
        <dbReference type="EMBL" id="KKL28807.1"/>
    </source>
</evidence>
<protein>
    <submittedName>
        <fullName evidence="1">Uncharacterized protein</fullName>
    </submittedName>
</protein>
<comment type="caution">
    <text evidence="1">The sequence shown here is derived from an EMBL/GenBank/DDBJ whole genome shotgun (WGS) entry which is preliminary data.</text>
</comment>
<proteinExistence type="predicted"/>
<dbReference type="AlphaFoldDB" id="A0A0F9CQW7"/>
<organism evidence="1">
    <name type="scientific">marine sediment metagenome</name>
    <dbReference type="NCBI Taxonomy" id="412755"/>
    <lineage>
        <taxon>unclassified sequences</taxon>
        <taxon>metagenomes</taxon>
        <taxon>ecological metagenomes</taxon>
    </lineage>
</organism>
<feature type="non-terminal residue" evidence="1">
    <location>
        <position position="96"/>
    </location>
</feature>
<reference evidence="1" key="1">
    <citation type="journal article" date="2015" name="Nature">
        <title>Complex archaea that bridge the gap between prokaryotes and eukaryotes.</title>
        <authorList>
            <person name="Spang A."/>
            <person name="Saw J.H."/>
            <person name="Jorgensen S.L."/>
            <person name="Zaremba-Niedzwiedzka K."/>
            <person name="Martijn J."/>
            <person name="Lind A.E."/>
            <person name="van Eijk R."/>
            <person name="Schleper C."/>
            <person name="Guy L."/>
            <person name="Ettema T.J."/>
        </authorList>
    </citation>
    <scope>NUCLEOTIDE SEQUENCE</scope>
</reference>
<dbReference type="EMBL" id="LAZR01034963">
    <property type="protein sequence ID" value="KKL28807.1"/>
    <property type="molecule type" value="Genomic_DNA"/>
</dbReference>
<gene>
    <name evidence="1" type="ORF">LCGC14_2371450</name>
</gene>
<sequence>MDKFEVGAEVAQMMSKMLSVGGTSPKIMISTETGIIQVTSPSGSRMTYSDVPFCCVPDLHRNEPGVHPQVVAAHVTVDPYEYQVFRCPGYRGCGGN</sequence>
<accession>A0A0F9CQW7</accession>